<proteinExistence type="predicted"/>
<name>A0A806KGK9_9BACT</name>
<accession>A0A806KGK9</accession>
<dbReference type="AlphaFoldDB" id="A0A806KGK9"/>
<organism evidence="1">
    <name type="scientific">uncultured bacterium contig00076</name>
    <dbReference type="NCBI Taxonomy" id="1181554"/>
    <lineage>
        <taxon>Bacteria</taxon>
        <taxon>environmental samples</taxon>
    </lineage>
</organism>
<evidence type="ECO:0000313" key="1">
    <source>
        <dbReference type="EMBL" id="AGS53737.1"/>
    </source>
</evidence>
<protein>
    <submittedName>
        <fullName evidence="1">Uncharacterized protein</fullName>
    </submittedName>
</protein>
<sequence>MTMPDLTEEEYDALDEHYTKNPPKVNPAKEGTGFFTRQTAAAKTVTLDNLSADYLTVKAMATQKTPAQIIGEMVRERIAANL</sequence>
<dbReference type="EMBL" id="JQ844247">
    <property type="protein sequence ID" value="AGS53737.1"/>
    <property type="molecule type" value="Genomic_DNA"/>
</dbReference>
<reference evidence="1" key="1">
    <citation type="submission" date="2012-03" db="EMBL/GenBank/DDBJ databases">
        <title>Functional metagenomics reveals considerable lignocellulase gene clusters in the gut microbiome of a wood-feeding higher termite.</title>
        <authorList>
            <person name="Liu N."/>
        </authorList>
    </citation>
    <scope>NUCLEOTIDE SEQUENCE</scope>
</reference>